<protein>
    <submittedName>
        <fullName evidence="1">Uncharacterized protein</fullName>
    </submittedName>
</protein>
<dbReference type="Proteomes" id="UP000033847">
    <property type="component" value="Unassembled WGS sequence"/>
</dbReference>
<dbReference type="AlphaFoldDB" id="A0A0G0YRL1"/>
<organism evidence="1 2">
    <name type="scientific">candidate division WWE3 bacterium GW2011_GWF1_42_14</name>
    <dbReference type="NCBI Taxonomy" id="1619138"/>
    <lineage>
        <taxon>Bacteria</taxon>
        <taxon>Katanobacteria</taxon>
    </lineage>
</organism>
<accession>A0A0G0YRL1</accession>
<reference evidence="1 2" key="1">
    <citation type="journal article" date="2015" name="Nature">
        <title>rRNA introns, odd ribosomes, and small enigmatic genomes across a large radiation of phyla.</title>
        <authorList>
            <person name="Brown C.T."/>
            <person name="Hug L.A."/>
            <person name="Thomas B.C."/>
            <person name="Sharon I."/>
            <person name="Castelle C.J."/>
            <person name="Singh A."/>
            <person name="Wilkins M.J."/>
            <person name="Williams K.H."/>
            <person name="Banfield J.F."/>
        </authorList>
    </citation>
    <scope>NUCLEOTIDE SEQUENCE [LARGE SCALE GENOMIC DNA]</scope>
</reference>
<sequence length="49" mass="5349">MAVGILRLQTTRVCEDNCDGEDIDGVPCVDVEDPPCYEMCQDSDDGPND</sequence>
<name>A0A0G0YRL1_UNCKA</name>
<evidence type="ECO:0000313" key="2">
    <source>
        <dbReference type="Proteomes" id="UP000033847"/>
    </source>
</evidence>
<gene>
    <name evidence="1" type="ORF">UV00_C0003G0056</name>
</gene>
<comment type="caution">
    <text evidence="1">The sequence shown here is derived from an EMBL/GenBank/DDBJ whole genome shotgun (WGS) entry which is preliminary data.</text>
</comment>
<evidence type="ECO:0000313" key="1">
    <source>
        <dbReference type="EMBL" id="KKS39224.1"/>
    </source>
</evidence>
<dbReference type="EMBL" id="LCCU01000003">
    <property type="protein sequence ID" value="KKS39224.1"/>
    <property type="molecule type" value="Genomic_DNA"/>
</dbReference>
<proteinExistence type="predicted"/>